<comment type="caution">
    <text evidence="10">The sequence shown here is derived from an EMBL/GenBank/DDBJ whole genome shotgun (WGS) entry which is preliminary data.</text>
</comment>
<feature type="domain" description="C2H2-type" evidence="9">
    <location>
        <begin position="8"/>
        <end position="35"/>
    </location>
</feature>
<feature type="compositionally biased region" description="Acidic residues" evidence="8">
    <location>
        <begin position="421"/>
        <end position="439"/>
    </location>
</feature>
<evidence type="ECO:0000313" key="11">
    <source>
        <dbReference type="Proteomes" id="UP001075354"/>
    </source>
</evidence>
<accession>A0AAV7XBG0</accession>
<feature type="compositionally biased region" description="Low complexity" evidence="8">
    <location>
        <begin position="448"/>
        <end position="459"/>
    </location>
</feature>
<comment type="similarity">
    <text evidence="6">Belongs to the snail C2H2-type zinc-finger protein family.</text>
</comment>
<feature type="compositionally biased region" description="Acidic residues" evidence="8">
    <location>
        <begin position="229"/>
        <end position="250"/>
    </location>
</feature>
<feature type="compositionally biased region" description="Basic and acidic residues" evidence="8">
    <location>
        <begin position="346"/>
        <end position="368"/>
    </location>
</feature>
<organism evidence="10 11">
    <name type="scientific">Megalurothrips usitatus</name>
    <name type="common">bean blossom thrips</name>
    <dbReference type="NCBI Taxonomy" id="439358"/>
    <lineage>
        <taxon>Eukaryota</taxon>
        <taxon>Metazoa</taxon>
        <taxon>Ecdysozoa</taxon>
        <taxon>Arthropoda</taxon>
        <taxon>Hexapoda</taxon>
        <taxon>Insecta</taxon>
        <taxon>Pterygota</taxon>
        <taxon>Neoptera</taxon>
        <taxon>Paraneoptera</taxon>
        <taxon>Thysanoptera</taxon>
        <taxon>Terebrantia</taxon>
        <taxon>Thripoidea</taxon>
        <taxon>Thripidae</taxon>
        <taxon>Megalurothrips</taxon>
    </lineage>
</organism>
<dbReference type="EMBL" id="JAPTSV010000014">
    <property type="protein sequence ID" value="KAJ1520815.1"/>
    <property type="molecule type" value="Genomic_DNA"/>
</dbReference>
<evidence type="ECO:0000256" key="6">
    <source>
        <dbReference type="ARBA" id="ARBA00037948"/>
    </source>
</evidence>
<dbReference type="PANTHER" id="PTHR24388">
    <property type="entry name" value="ZINC FINGER PROTEIN"/>
    <property type="match status" value="1"/>
</dbReference>
<evidence type="ECO:0000259" key="9">
    <source>
        <dbReference type="PROSITE" id="PS50157"/>
    </source>
</evidence>
<evidence type="ECO:0000256" key="2">
    <source>
        <dbReference type="ARBA" id="ARBA00022737"/>
    </source>
</evidence>
<dbReference type="GO" id="GO:0008270">
    <property type="term" value="F:zinc ion binding"/>
    <property type="evidence" value="ECO:0007669"/>
    <property type="project" value="UniProtKB-KW"/>
</dbReference>
<dbReference type="InterPro" id="IPR036236">
    <property type="entry name" value="Znf_C2H2_sf"/>
</dbReference>
<keyword evidence="1" id="KW-0479">Metal-binding</keyword>
<evidence type="ECO:0000256" key="8">
    <source>
        <dbReference type="SAM" id="MobiDB-lite"/>
    </source>
</evidence>
<dbReference type="AlphaFoldDB" id="A0AAV7XBG0"/>
<keyword evidence="3 7" id="KW-0863">Zinc-finger</keyword>
<feature type="region of interest" description="Disordered" evidence="8">
    <location>
        <begin position="626"/>
        <end position="719"/>
    </location>
</feature>
<keyword evidence="5" id="KW-0539">Nucleus</keyword>
<keyword evidence="2" id="KW-0677">Repeat</keyword>
<dbReference type="FunFam" id="3.30.160.60:FF:000100">
    <property type="entry name" value="Zinc finger 45-like"/>
    <property type="match status" value="1"/>
</dbReference>
<keyword evidence="11" id="KW-1185">Reference proteome</keyword>
<dbReference type="Proteomes" id="UP001075354">
    <property type="component" value="Chromosome 14"/>
</dbReference>
<dbReference type="PROSITE" id="PS50157">
    <property type="entry name" value="ZINC_FINGER_C2H2_2"/>
    <property type="match status" value="5"/>
</dbReference>
<dbReference type="Gene3D" id="3.30.160.60">
    <property type="entry name" value="Classic Zinc Finger"/>
    <property type="match status" value="3"/>
</dbReference>
<dbReference type="PROSITE" id="PS00028">
    <property type="entry name" value="ZINC_FINGER_C2H2_1"/>
    <property type="match status" value="6"/>
</dbReference>
<dbReference type="InterPro" id="IPR050527">
    <property type="entry name" value="Snail/Krueppel_Znf"/>
</dbReference>
<evidence type="ECO:0000256" key="4">
    <source>
        <dbReference type="ARBA" id="ARBA00022833"/>
    </source>
</evidence>
<evidence type="ECO:0000256" key="3">
    <source>
        <dbReference type="ARBA" id="ARBA00022771"/>
    </source>
</evidence>
<evidence type="ECO:0000256" key="5">
    <source>
        <dbReference type="ARBA" id="ARBA00023242"/>
    </source>
</evidence>
<feature type="domain" description="C2H2-type" evidence="9">
    <location>
        <begin position="92"/>
        <end position="119"/>
    </location>
</feature>
<dbReference type="GO" id="GO:0000978">
    <property type="term" value="F:RNA polymerase II cis-regulatory region sequence-specific DNA binding"/>
    <property type="evidence" value="ECO:0007669"/>
    <property type="project" value="TreeGrafter"/>
</dbReference>
<feature type="compositionally biased region" description="Basic and acidic residues" evidence="8">
    <location>
        <begin position="313"/>
        <end position="333"/>
    </location>
</feature>
<dbReference type="InterPro" id="IPR013087">
    <property type="entry name" value="Znf_C2H2_type"/>
</dbReference>
<feature type="domain" description="C2H2-type" evidence="9">
    <location>
        <begin position="64"/>
        <end position="91"/>
    </location>
</feature>
<dbReference type="PANTHER" id="PTHR24388:SF104">
    <property type="entry name" value="AT-RICH BINDING PROTEIN-RELATED"/>
    <property type="match status" value="1"/>
</dbReference>
<proteinExistence type="inferred from homology"/>
<sequence>MHSGERPHACATCGARFTSTCHLQTHLQVHAVDGGHECPVCKAGYGKREHLKAHMRTHAGGALLECGDCGRKFLHADKLRRHRLDHAPEAAWPCAFCPRTFREQSGLNGHLRTHPDRLPSACTDCRKRFANDELLREHVWTAHIEKKGRKRVVKRSAAASPPAKRPVLLCVPVPAKSEDSDSDGCVHGCEAAFECPVCHGSMADASALREHVWKEHIAGERLECPPAAVEEEAPSDDESSSGEMVIDMDGEAASGRLEAPGAGGSATEEESPLEESAVQQEPEGASVSAGAAGPETETGEPVMAESAESQGPETEKGEFVKAESAEPVTEKGEPVMAESAESQGPETEKGESVKAESAEPETDRKESVDAVLADAQESVEAPGPGTEERESVNVEFADASEARSDEDESPVDVCETKLELPDAEESGADGDDSPLEESDLLSPKEPESSSQEPLSEPALKSTEEYQPEEGGSSDKLACSNTSPGEEAGKELSPSFKSPCSTREADVEHSRSSVSSSLSDFRVMDEDFESFSRGPEEPSAEIVCSPQKIGSSERGAPEFPQPPSPSANVRESPCYVTDDVRSAPSADEASITGSVDVPAASDAGEPIADVTMTVTDDVKITVTNDTTMTVPDDVGKTEDVYFGETEDADAGKTENADDGKTEDIDIGKTDNADVGKTEDVDVGMTEHVDVRKTQDIDVGNTEDAEGRPEDVYPEGPIADVAMPVTDDTSEAVAGEALTVYEVAPAAESVERPEEVVEVSGGVEDCSIKEEPADCNEPDMGTLAASGSQSSQREENPFGLVKGGYINALSVVESFLKQEESGLVLPADDFLHTLTSPGSLPQQNAEESLFECPNGDFSESMSAVGGLVSKGDFLEEPASTQALAVIESFLKQESECVALEPSECMECKTDPQ</sequence>
<evidence type="ECO:0000313" key="10">
    <source>
        <dbReference type="EMBL" id="KAJ1520815.1"/>
    </source>
</evidence>
<dbReference type="Pfam" id="PF00096">
    <property type="entry name" value="zf-C2H2"/>
    <property type="match status" value="2"/>
</dbReference>
<evidence type="ECO:0000256" key="1">
    <source>
        <dbReference type="ARBA" id="ARBA00022723"/>
    </source>
</evidence>
<feature type="region of interest" description="Disordered" evidence="8">
    <location>
        <begin position="547"/>
        <end position="602"/>
    </location>
</feature>
<gene>
    <name evidence="10" type="ORF">ONE63_003906</name>
</gene>
<dbReference type="SUPFAM" id="SSF57667">
    <property type="entry name" value="beta-beta-alpha zinc fingers"/>
    <property type="match status" value="3"/>
</dbReference>
<name>A0AAV7XBG0_9NEOP</name>
<evidence type="ECO:0000256" key="7">
    <source>
        <dbReference type="PROSITE-ProRule" id="PRU00042"/>
    </source>
</evidence>
<feature type="domain" description="C2H2-type" evidence="9">
    <location>
        <begin position="36"/>
        <end position="60"/>
    </location>
</feature>
<reference evidence="10" key="1">
    <citation type="submission" date="2022-12" db="EMBL/GenBank/DDBJ databases">
        <title>Chromosome-level genome assembly of the bean flower thrips Megalurothrips usitatus.</title>
        <authorList>
            <person name="Ma L."/>
            <person name="Liu Q."/>
            <person name="Li H."/>
            <person name="Cai W."/>
        </authorList>
    </citation>
    <scope>NUCLEOTIDE SEQUENCE</scope>
    <source>
        <strain evidence="10">Cailab_2022a</strain>
    </source>
</reference>
<dbReference type="SMART" id="SM00355">
    <property type="entry name" value="ZnF_C2H2"/>
    <property type="match status" value="6"/>
</dbReference>
<feature type="compositionally biased region" description="Basic and acidic residues" evidence="8">
    <location>
        <begin position="648"/>
        <end position="694"/>
    </location>
</feature>
<dbReference type="GO" id="GO:0000981">
    <property type="term" value="F:DNA-binding transcription factor activity, RNA polymerase II-specific"/>
    <property type="evidence" value="ECO:0007669"/>
    <property type="project" value="TreeGrafter"/>
</dbReference>
<feature type="domain" description="C2H2-type" evidence="9">
    <location>
        <begin position="120"/>
        <end position="148"/>
    </location>
</feature>
<keyword evidence="4" id="KW-0862">Zinc</keyword>
<feature type="region of interest" description="Disordered" evidence="8">
    <location>
        <begin position="223"/>
        <end position="521"/>
    </location>
</feature>
<protein>
    <recommendedName>
        <fullName evidence="9">C2H2-type domain-containing protein</fullName>
    </recommendedName>
</protein>